<evidence type="ECO:0000313" key="5">
    <source>
        <dbReference type="EMBL" id="HIY26491.1"/>
    </source>
</evidence>
<feature type="domain" description="CNA-B" evidence="3">
    <location>
        <begin position="1101"/>
        <end position="1178"/>
    </location>
</feature>
<feature type="domain" description="CNA-B" evidence="3">
    <location>
        <begin position="1436"/>
        <end position="1520"/>
    </location>
</feature>
<feature type="compositionally biased region" description="Acidic residues" evidence="1">
    <location>
        <begin position="1693"/>
        <end position="1713"/>
    </location>
</feature>
<evidence type="ECO:0000259" key="4">
    <source>
        <dbReference type="Pfam" id="PF24547"/>
    </source>
</evidence>
<feature type="transmembrane region" description="Helical" evidence="2">
    <location>
        <begin position="1781"/>
        <end position="1801"/>
    </location>
</feature>
<dbReference type="InterPro" id="IPR008454">
    <property type="entry name" value="Collagen-bd_Cna-like_B-typ_dom"/>
</dbReference>
<dbReference type="CDD" id="cd00222">
    <property type="entry name" value="CollagenBindB"/>
    <property type="match status" value="4"/>
</dbReference>
<protein>
    <submittedName>
        <fullName evidence="5">Cna B-type domain-containing protein</fullName>
    </submittedName>
</protein>
<accession>A0A9D1YCM2</accession>
<feature type="domain" description="CNA-B" evidence="3">
    <location>
        <begin position="1209"/>
        <end position="1281"/>
    </location>
</feature>
<proteinExistence type="predicted"/>
<name>A0A9D1YCM2_9FIRM</name>
<sequence>MTVGSEAVPITGEDRENGAASLQVILGPENYQPASEFCFYSLPKYDKDGAVVSYQVREVWVTKSADGTAWQVIENNELPKEIQEVWGQYTASYQTQYVVGTDEDTASGDALLRDRDTQTVSVTNRRGDVKNVTWYKEWRDHFADGNGNRPDLYLDIYSVVHDESGSEQIQLVKKDYRWKVVEPGQSQTDRETVEVPATQGVLPPAGLSMLGETTDSVAVELPVTETNNQENDLWSVTIEGVPQYDDYGYEIQYFAVERAKVHVSDFDYQAVQYAAGNPDGPDSQIFGNRDGVGFGEKQDNVLDLKAGAWKNESDKPGDIGEYDTKDSTAIKYPRYALLEDGTFINTLANSFSVTGVKLWAGLPAGYWNSPQAQLPGVRFDVYRSTQNTEEAFASLSDTDPVASLTIRPEDWAKIQDGTAYRFRIDYMGENVVTENGDFAAAQEGAEKLPLYDENGNRYYYRVRETMNLGNELQTNQVYQIQTDMSSNFTFTNTYAPETGKLQVKKILTLPAGTTADNGGFPAIQFTLTRSYQVNGEPVKETGFAVTKTIDSGTVQAAFEEAKEEDTDGPVTFMLGLVTFEDLPLYAPNGSKYLYTVEETGGLGGYLTYAAQGDVAVDASVSMTERTSVEDLTPAKDAGDEADATFYNKRRDTQETVTLTGTKTWQDYNNAMGTRPSLEEGTDPLGLTVSRTTDGKTETLPPELYTVAYTDEGNTWTFTITGKGEGELERYATNGKAWTYTVREDMDQCPGYSATSGGAWSSNGKTPGEDGTVALSSVTNSLYMTVPFEKVWKDENGNAITTGYIDLDVTVTFQLQVSDETGSWEDAGTYFGEHLAESEQAAIAGAVTGGDTDSPFTKTVTGKIYNTGWSGSFANLPRVIRSDGESKNLTYRVVETQVAYNNTTQTLTLGEDGETYQVNGGNLVTGAEFTADGNVTTNTLAAISLTVEKAWEDGDNQYGTRPNSRGESATWEAWFVLQRRTGGGSDWENVQLINLYGGDKESSGGKWSETIVGLPTVDFTGQGTYAYRVRELKPKLNGGQITGYTGLNSVTDDDLVEPGDTYAQTGNFDYKAEYSTEDGIVNGGNRVTVTNTLYMDADRYQARKVWYNEEGDKEAPADASVTVVLQYKAGEKDWKDYQTATLSESNDWTCTWKDLPSQMEGEKNVAYRVEERSHTPEDYLLIDATVTEETEGDTTTGVYTFTNVAPTALHVEKTWLGGDAPEGAAVKVGLYRTTDASTVGSLEGEAVGSTLGLTADNDWQADFTSLPKYDKDGTPYHYYALELEGTAPVGENGSLAYGGQQYHVNYNTEDGVTHIANTLATSLSGEKVWLDNGNAYGSRPDSQNFTLTLERSVTGTDWEQVDLEASGISFAWTEKESGTWTYTFTNLPVCDGEGAPYTYRVTEPTLNGYAELHGGQGEPAEEKGPTFTNLLTDEIDISGSKSWEDGGSDARPETIQLTLERKAEGEEAWTAVGAAPTWKQADTDLWTYRYTGLARFDGQGVAYTYRVREQSMEGYDVYYQKGDAAGVAVEGQNLTNVAQGKLTVEKRVTGNWGSYSREFPFSVTFTLPAGYAAGNELPVISFEKSDGATGTVTFEEGQDTAACTFQLSHGQSITFEGLPGHTAYQVTETDTCGHRLTATGDKGAILPGGENQAEFVNHRSGSYPDDPDPDEPDPDDPEDPDIDIPDDPTPGGDVDPDDPENPDEPDDPDVDIPDDPTPGGDVDPDDPDDPENPEEPDDPDVDNPDDPTPGGDVDPENPGKDTPTSGSGEKDDKPKLPQTGQLWWPVLPLGAAGAGLLAVGAARRKVYHGKHF</sequence>
<comment type="caution">
    <text evidence="5">The sequence shown here is derived from an EMBL/GenBank/DDBJ whole genome shotgun (WGS) entry which is preliminary data.</text>
</comment>
<keyword evidence="2" id="KW-0812">Transmembrane</keyword>
<dbReference type="EMBL" id="DXDU01000079">
    <property type="protein sequence ID" value="HIY26491.1"/>
    <property type="molecule type" value="Genomic_DNA"/>
</dbReference>
<feature type="domain" description="CNA-B" evidence="3">
    <location>
        <begin position="659"/>
        <end position="755"/>
    </location>
</feature>
<feature type="compositionally biased region" description="Acidic residues" evidence="1">
    <location>
        <begin position="1664"/>
        <end position="1685"/>
    </location>
</feature>
<gene>
    <name evidence="5" type="ORF">H9838_04860</name>
</gene>
<dbReference type="Pfam" id="PF05738">
    <property type="entry name" value="Cna_B"/>
    <property type="match status" value="5"/>
</dbReference>
<keyword evidence="2" id="KW-0472">Membrane</keyword>
<feature type="domain" description="CNA-B" evidence="3">
    <location>
        <begin position="1323"/>
        <end position="1411"/>
    </location>
</feature>
<feature type="domain" description="DUF7601" evidence="4">
    <location>
        <begin position="1539"/>
        <end position="1658"/>
    </location>
</feature>
<keyword evidence="2" id="KW-1133">Transmembrane helix</keyword>
<dbReference type="Gene3D" id="2.60.40.1140">
    <property type="entry name" value="Collagen-binding surface protein Cna, B-type domain"/>
    <property type="match status" value="7"/>
</dbReference>
<evidence type="ECO:0000256" key="2">
    <source>
        <dbReference type="SAM" id="Phobius"/>
    </source>
</evidence>
<organism evidence="5 6">
    <name type="scientific">Candidatus Acutalibacter pullistercoris</name>
    <dbReference type="NCBI Taxonomy" id="2838418"/>
    <lineage>
        <taxon>Bacteria</taxon>
        <taxon>Bacillati</taxon>
        <taxon>Bacillota</taxon>
        <taxon>Clostridia</taxon>
        <taxon>Eubacteriales</taxon>
        <taxon>Acutalibacteraceae</taxon>
        <taxon>Acutalibacter</taxon>
    </lineage>
</organism>
<feature type="region of interest" description="Disordered" evidence="1">
    <location>
        <begin position="1654"/>
        <end position="1779"/>
    </location>
</feature>
<reference evidence="5" key="2">
    <citation type="submission" date="2021-04" db="EMBL/GenBank/DDBJ databases">
        <authorList>
            <person name="Gilroy R."/>
        </authorList>
    </citation>
    <scope>NUCLEOTIDE SEQUENCE</scope>
    <source>
        <strain evidence="5">1282</strain>
    </source>
</reference>
<evidence type="ECO:0000313" key="6">
    <source>
        <dbReference type="Proteomes" id="UP000823915"/>
    </source>
</evidence>
<dbReference type="InterPro" id="IPR055382">
    <property type="entry name" value="DUF7601"/>
</dbReference>
<evidence type="ECO:0000259" key="3">
    <source>
        <dbReference type="Pfam" id="PF05738"/>
    </source>
</evidence>
<feature type="region of interest" description="Disordered" evidence="1">
    <location>
        <begin position="672"/>
        <end position="698"/>
    </location>
</feature>
<dbReference type="Pfam" id="PF24547">
    <property type="entry name" value="DUF7601"/>
    <property type="match status" value="1"/>
</dbReference>
<dbReference type="Proteomes" id="UP000823915">
    <property type="component" value="Unassembled WGS sequence"/>
</dbReference>
<evidence type="ECO:0000256" key="1">
    <source>
        <dbReference type="SAM" id="MobiDB-lite"/>
    </source>
</evidence>
<reference evidence="5" key="1">
    <citation type="journal article" date="2021" name="PeerJ">
        <title>Extensive microbial diversity within the chicken gut microbiome revealed by metagenomics and culture.</title>
        <authorList>
            <person name="Gilroy R."/>
            <person name="Ravi A."/>
            <person name="Getino M."/>
            <person name="Pursley I."/>
            <person name="Horton D.L."/>
            <person name="Alikhan N.F."/>
            <person name="Baker D."/>
            <person name="Gharbi K."/>
            <person name="Hall N."/>
            <person name="Watson M."/>
            <person name="Adriaenssens E.M."/>
            <person name="Foster-Nyarko E."/>
            <person name="Jarju S."/>
            <person name="Secka A."/>
            <person name="Antonio M."/>
            <person name="Oren A."/>
            <person name="Chaudhuri R.R."/>
            <person name="La Ragione R."/>
            <person name="Hildebrand F."/>
            <person name="Pallen M.J."/>
        </authorList>
    </citation>
    <scope>NUCLEOTIDE SEQUENCE</scope>
    <source>
        <strain evidence="5">1282</strain>
    </source>
</reference>
<dbReference type="SUPFAM" id="SSF49478">
    <property type="entry name" value="Cna protein B-type domain"/>
    <property type="match status" value="5"/>
</dbReference>
<feature type="compositionally biased region" description="Acidic residues" evidence="1">
    <location>
        <begin position="1721"/>
        <end position="1744"/>
    </location>
</feature>